<reference evidence="1 2" key="1">
    <citation type="journal article" date="2009" name="PLoS Genet.">
        <title>Genomic analysis of the basal lineage fungus Rhizopus oryzae reveals a whole-genome duplication.</title>
        <authorList>
            <person name="Ma L.-J."/>
            <person name="Ibrahim A.S."/>
            <person name="Skory C."/>
            <person name="Grabherr M.G."/>
            <person name="Burger G."/>
            <person name="Butler M."/>
            <person name="Elias M."/>
            <person name="Idnurm A."/>
            <person name="Lang B.F."/>
            <person name="Sone T."/>
            <person name="Abe A."/>
            <person name="Calvo S.E."/>
            <person name="Corrochano L.M."/>
            <person name="Engels R."/>
            <person name="Fu J."/>
            <person name="Hansberg W."/>
            <person name="Kim J.-M."/>
            <person name="Kodira C.D."/>
            <person name="Koehrsen M.J."/>
            <person name="Liu B."/>
            <person name="Miranda-Saavedra D."/>
            <person name="O'Leary S."/>
            <person name="Ortiz-Castellanos L."/>
            <person name="Poulter R."/>
            <person name="Rodriguez-Romero J."/>
            <person name="Ruiz-Herrera J."/>
            <person name="Shen Y.-Q."/>
            <person name="Zeng Q."/>
            <person name="Galagan J."/>
            <person name="Birren B.W."/>
            <person name="Cuomo C.A."/>
            <person name="Wickes B.L."/>
        </authorList>
    </citation>
    <scope>NUCLEOTIDE SEQUENCE [LARGE SCALE GENOMIC DNA]</scope>
    <source>
        <strain evidence="2">RA 99-880 / ATCC MYA-4621 / FGSC 9543 / NRRL 43880</strain>
    </source>
</reference>
<dbReference type="RefSeq" id="XP_067512355.1">
    <property type="nucleotide sequence ID" value="XM_067656254.1"/>
</dbReference>
<dbReference type="AlphaFoldDB" id="I1BL79"/>
<protein>
    <submittedName>
        <fullName evidence="1">Uncharacterized protein</fullName>
    </submittedName>
</protein>
<dbReference type="VEuPathDB" id="FungiDB:RO3G_01663"/>
<dbReference type="Proteomes" id="UP000009138">
    <property type="component" value="Unassembled WGS sequence"/>
</dbReference>
<gene>
    <name evidence="1" type="ORF">RO3G_01663</name>
</gene>
<dbReference type="InParanoid" id="I1BL79"/>
<keyword evidence="2" id="KW-1185">Reference proteome</keyword>
<evidence type="ECO:0000313" key="2">
    <source>
        <dbReference type="Proteomes" id="UP000009138"/>
    </source>
</evidence>
<name>I1BL79_RHIO9</name>
<accession>I1BL79</accession>
<dbReference type="EMBL" id="CH476732">
    <property type="protein sequence ID" value="EIE76959.1"/>
    <property type="molecule type" value="Genomic_DNA"/>
</dbReference>
<sequence length="96" mass="10740">MAIPACPCQAPEVWPIALTELMTSTSPKMRAASMTKKVKPVKSAIKPAHALLPRFIRRPAAQREGNEANHNKKLRPAPIKYRIKLAIRKVFLDNKS</sequence>
<dbReference type="GeneID" id="93608635"/>
<evidence type="ECO:0000313" key="1">
    <source>
        <dbReference type="EMBL" id="EIE76959.1"/>
    </source>
</evidence>
<organism evidence="1 2">
    <name type="scientific">Rhizopus delemar (strain RA 99-880 / ATCC MYA-4621 / FGSC 9543 / NRRL 43880)</name>
    <name type="common">Mucormycosis agent</name>
    <name type="synonym">Rhizopus arrhizus var. delemar</name>
    <dbReference type="NCBI Taxonomy" id="246409"/>
    <lineage>
        <taxon>Eukaryota</taxon>
        <taxon>Fungi</taxon>
        <taxon>Fungi incertae sedis</taxon>
        <taxon>Mucoromycota</taxon>
        <taxon>Mucoromycotina</taxon>
        <taxon>Mucoromycetes</taxon>
        <taxon>Mucorales</taxon>
        <taxon>Mucorineae</taxon>
        <taxon>Rhizopodaceae</taxon>
        <taxon>Rhizopus</taxon>
    </lineage>
</organism>
<proteinExistence type="predicted"/>